<protein>
    <recommendedName>
        <fullName evidence="4">phosphoglycolate phosphatase</fullName>
        <ecNumber evidence="4">3.1.3.18</ecNumber>
    </recommendedName>
</protein>
<comment type="pathway">
    <text evidence="2">Organic acid metabolism; glycolate biosynthesis; glycolate from 2-phosphoglycolate: step 1/1.</text>
</comment>
<dbReference type="EC" id="3.1.3.18" evidence="4"/>
<dbReference type="InterPro" id="IPR036412">
    <property type="entry name" value="HAD-like_sf"/>
</dbReference>
<comment type="catalytic activity">
    <reaction evidence="1">
        <text>2-phosphoglycolate + H2O = glycolate + phosphate</text>
        <dbReference type="Rhea" id="RHEA:14369"/>
        <dbReference type="ChEBI" id="CHEBI:15377"/>
        <dbReference type="ChEBI" id="CHEBI:29805"/>
        <dbReference type="ChEBI" id="CHEBI:43474"/>
        <dbReference type="ChEBI" id="CHEBI:58033"/>
        <dbReference type="EC" id="3.1.3.18"/>
    </reaction>
</comment>
<dbReference type="SUPFAM" id="SSF56784">
    <property type="entry name" value="HAD-like"/>
    <property type="match status" value="1"/>
</dbReference>
<dbReference type="Proteomes" id="UP001245285">
    <property type="component" value="Unassembled WGS sequence"/>
</dbReference>
<proteinExistence type="inferred from homology"/>
<dbReference type="CDD" id="cd01427">
    <property type="entry name" value="HAD_like"/>
    <property type="match status" value="1"/>
</dbReference>
<dbReference type="InterPro" id="IPR023198">
    <property type="entry name" value="PGP-like_dom2"/>
</dbReference>
<organism evidence="5 6">
    <name type="scientific">Autumnicola lenta</name>
    <dbReference type="NCBI Taxonomy" id="3075593"/>
    <lineage>
        <taxon>Bacteria</taxon>
        <taxon>Pseudomonadati</taxon>
        <taxon>Bacteroidota</taxon>
        <taxon>Flavobacteriia</taxon>
        <taxon>Flavobacteriales</taxon>
        <taxon>Flavobacteriaceae</taxon>
        <taxon>Autumnicola</taxon>
    </lineage>
</organism>
<dbReference type="RefSeq" id="WP_311495690.1">
    <property type="nucleotide sequence ID" value="NZ_JAVRHO010000018.1"/>
</dbReference>
<dbReference type="PANTHER" id="PTHR43434">
    <property type="entry name" value="PHOSPHOGLYCOLATE PHOSPHATASE"/>
    <property type="match status" value="1"/>
</dbReference>
<dbReference type="EMBL" id="JAVRHO010000018">
    <property type="protein sequence ID" value="MDT0647590.1"/>
    <property type="molecule type" value="Genomic_DNA"/>
</dbReference>
<dbReference type="Gene3D" id="1.10.150.240">
    <property type="entry name" value="Putative phosphatase, domain 2"/>
    <property type="match status" value="1"/>
</dbReference>
<dbReference type="SFLD" id="SFLDG01129">
    <property type="entry name" value="C1.5:_HAD__Beta-PGM__Phosphata"/>
    <property type="match status" value="1"/>
</dbReference>
<accession>A0ABU3CNT1</accession>
<evidence type="ECO:0000256" key="3">
    <source>
        <dbReference type="ARBA" id="ARBA00006171"/>
    </source>
</evidence>
<dbReference type="PANTHER" id="PTHR43434:SF1">
    <property type="entry name" value="PHOSPHOGLYCOLATE PHOSPHATASE"/>
    <property type="match status" value="1"/>
</dbReference>
<comment type="similarity">
    <text evidence="3">Belongs to the HAD-like hydrolase superfamily. CbbY/CbbZ/Gph/YieH family.</text>
</comment>
<dbReference type="InterPro" id="IPR023214">
    <property type="entry name" value="HAD_sf"/>
</dbReference>
<evidence type="ECO:0000256" key="4">
    <source>
        <dbReference type="ARBA" id="ARBA00013078"/>
    </source>
</evidence>
<gene>
    <name evidence="5" type="ORF">RM545_12895</name>
</gene>
<comment type="caution">
    <text evidence="5">The sequence shown here is derived from an EMBL/GenBank/DDBJ whole genome shotgun (WGS) entry which is preliminary data.</text>
</comment>
<sequence length="209" mass="24404">MKEFIDKTIILWDCDGVILDSMEIRAKGFRDVLRAFPEEEVDLLLNYHEENGGLSRYVKFEYFFETIRKEEVKKQVINEYSTAFSNIMKQELASRSRLNQEVIDFLVDNHERFKMHIVSGSDGDELRYLCKKLGVSKYFLSIEGSPVPKIKLVEDLMKRNNYVNKETCLIGDSVNDQEAAQLNNIDFFGYNNLELEKSGKSYLYSFNEA</sequence>
<dbReference type="Pfam" id="PF13419">
    <property type="entry name" value="HAD_2"/>
    <property type="match status" value="1"/>
</dbReference>
<name>A0ABU3CNT1_9FLAO</name>
<dbReference type="Gene3D" id="3.40.50.1000">
    <property type="entry name" value="HAD superfamily/HAD-like"/>
    <property type="match status" value="1"/>
</dbReference>
<evidence type="ECO:0000256" key="2">
    <source>
        <dbReference type="ARBA" id="ARBA00004818"/>
    </source>
</evidence>
<evidence type="ECO:0000313" key="6">
    <source>
        <dbReference type="Proteomes" id="UP001245285"/>
    </source>
</evidence>
<dbReference type="InterPro" id="IPR050155">
    <property type="entry name" value="HAD-like_hydrolase_sf"/>
</dbReference>
<evidence type="ECO:0000313" key="5">
    <source>
        <dbReference type="EMBL" id="MDT0647590.1"/>
    </source>
</evidence>
<keyword evidence="6" id="KW-1185">Reference proteome</keyword>
<dbReference type="InterPro" id="IPR041492">
    <property type="entry name" value="HAD_2"/>
</dbReference>
<evidence type="ECO:0000256" key="1">
    <source>
        <dbReference type="ARBA" id="ARBA00000830"/>
    </source>
</evidence>
<dbReference type="SFLD" id="SFLDS00003">
    <property type="entry name" value="Haloacid_Dehalogenase"/>
    <property type="match status" value="1"/>
</dbReference>
<reference evidence="5 6" key="1">
    <citation type="submission" date="2023-09" db="EMBL/GenBank/DDBJ databases">
        <authorList>
            <person name="Rey-Velasco X."/>
        </authorList>
    </citation>
    <scope>NUCLEOTIDE SEQUENCE [LARGE SCALE GENOMIC DNA]</scope>
    <source>
        <strain evidence="5 6">F260</strain>
    </source>
</reference>